<reference evidence="2 3" key="1">
    <citation type="submission" date="2017-03" db="EMBL/GenBank/DDBJ databases">
        <authorList>
            <person name="Afonso C.L."/>
            <person name="Miller P.J."/>
            <person name="Scott M.A."/>
            <person name="Spackman E."/>
            <person name="Goraichik I."/>
            <person name="Dimitrov K.M."/>
            <person name="Suarez D.L."/>
            <person name="Swayne D.E."/>
        </authorList>
    </citation>
    <scope>NUCLEOTIDE SEQUENCE [LARGE SCALE GENOMIC DNA]</scope>
    <source>
        <strain evidence="2 3">CECT 7971</strain>
    </source>
</reference>
<dbReference type="SUPFAM" id="SSF49777">
    <property type="entry name" value="PEBP-like"/>
    <property type="match status" value="1"/>
</dbReference>
<dbReference type="AlphaFoldDB" id="A0A1Y5T7I5"/>
<evidence type="ECO:0000313" key="2">
    <source>
        <dbReference type="EMBL" id="SLN55573.1"/>
    </source>
</evidence>
<name>A0A1Y5T7I5_9RHOB</name>
<protein>
    <submittedName>
        <fullName evidence="2">Uncharacterized protein</fullName>
    </submittedName>
</protein>
<sequence length="98" mass="10384">MRFVQIGATAALSALVSTASGTQDSFVLSSPEIENEGMLPSALKCTRDGGDGVSPPLQWSNVPAGTERLSVIMYHYPWGTVAGRDDAQKNPLIIPQIP</sequence>
<gene>
    <name evidence="2" type="ORF">PAM7971_02861</name>
</gene>
<dbReference type="InterPro" id="IPR036610">
    <property type="entry name" value="PEBP-like_sf"/>
</dbReference>
<keyword evidence="3" id="KW-1185">Reference proteome</keyword>
<dbReference type="STRING" id="658057.SAMN04488032_1214"/>
<accession>A0A1Y5T7I5</accession>
<organism evidence="2 3">
    <name type="scientific">Pacificibacter marinus</name>
    <dbReference type="NCBI Taxonomy" id="658057"/>
    <lineage>
        <taxon>Bacteria</taxon>
        <taxon>Pseudomonadati</taxon>
        <taxon>Pseudomonadota</taxon>
        <taxon>Alphaproteobacteria</taxon>
        <taxon>Rhodobacterales</taxon>
        <taxon>Roseobacteraceae</taxon>
        <taxon>Pacificibacter</taxon>
    </lineage>
</organism>
<dbReference type="OrthoDB" id="9797506at2"/>
<proteinExistence type="predicted"/>
<evidence type="ECO:0000313" key="3">
    <source>
        <dbReference type="Proteomes" id="UP000193307"/>
    </source>
</evidence>
<dbReference type="Proteomes" id="UP000193307">
    <property type="component" value="Unassembled WGS sequence"/>
</dbReference>
<feature type="signal peptide" evidence="1">
    <location>
        <begin position="1"/>
        <end position="19"/>
    </location>
</feature>
<feature type="chain" id="PRO_5011001278" evidence="1">
    <location>
        <begin position="20"/>
        <end position="98"/>
    </location>
</feature>
<dbReference type="Gene3D" id="3.90.280.10">
    <property type="entry name" value="PEBP-like"/>
    <property type="match status" value="1"/>
</dbReference>
<dbReference type="EMBL" id="FWFW01000010">
    <property type="protein sequence ID" value="SLN55573.1"/>
    <property type="molecule type" value="Genomic_DNA"/>
</dbReference>
<keyword evidence="1" id="KW-0732">Signal</keyword>
<evidence type="ECO:0000256" key="1">
    <source>
        <dbReference type="SAM" id="SignalP"/>
    </source>
</evidence>